<organism evidence="3 4">
    <name type="scientific">Candidatus Thermochlorobacter aerophilus</name>
    <dbReference type="NCBI Taxonomy" id="1868324"/>
    <lineage>
        <taxon>Bacteria</taxon>
        <taxon>Pseudomonadati</taxon>
        <taxon>Chlorobiota</taxon>
        <taxon>Chlorobiia</taxon>
        <taxon>Chlorobiales</taxon>
        <taxon>Candidatus Thermochlorobacteriaceae</taxon>
        <taxon>Candidatus Thermochlorobacter</taxon>
    </lineage>
</organism>
<dbReference type="PANTHER" id="PTHR43428:SF1">
    <property type="entry name" value="ARSENATE REDUCTASE"/>
    <property type="match status" value="1"/>
</dbReference>
<sequence length="152" mass="17496">MKRSILFLCTANSIRSQIAQALLQTLSQDFIAYSAGTMPISTVDKHTIRILREIGIDISSCRPLDIEQFRHIHLDILITMSGTAYRDCPAWLYENPSIICGHWGFTDVSGQSLSQFRKLRNQIEAHLRAFLAEYRPELTRDELANLVRRFTR</sequence>
<dbReference type="GO" id="GO:0046685">
    <property type="term" value="P:response to arsenic-containing substance"/>
    <property type="evidence" value="ECO:0007669"/>
    <property type="project" value="UniProtKB-KW"/>
</dbReference>
<dbReference type="AlphaFoldDB" id="A0A395LXU5"/>
<dbReference type="Pfam" id="PF01451">
    <property type="entry name" value="LMWPc"/>
    <property type="match status" value="1"/>
</dbReference>
<reference evidence="3 4" key="1">
    <citation type="journal article" date="2011" name="ISME J.">
        <title>Community ecology of hot spring cyanobacterial mats: predominant populations and their functional potential.</title>
        <authorList>
            <person name="Klatt C.G."/>
            <person name="Wood J.M."/>
            <person name="Rusch D.B."/>
            <person name="Bateson M.M."/>
            <person name="Hamamura N."/>
            <person name="Heidelberg J.F."/>
            <person name="Grossman A.R."/>
            <person name="Bhaya D."/>
            <person name="Cohan F.M."/>
            <person name="Kuhl M."/>
            <person name="Bryant D.A."/>
            <person name="Ward D.M."/>
        </authorList>
    </citation>
    <scope>NUCLEOTIDE SEQUENCE [LARGE SCALE GENOMIC DNA]</scope>
    <source>
        <strain evidence="3">OS</strain>
    </source>
</reference>
<comment type="caution">
    <text evidence="3">The sequence shown here is derived from an EMBL/GenBank/DDBJ whole genome shotgun (WGS) entry which is preliminary data.</text>
</comment>
<accession>A0A395LXU5</accession>
<dbReference type="Gene3D" id="3.40.50.2300">
    <property type="match status" value="1"/>
</dbReference>
<evidence type="ECO:0000256" key="1">
    <source>
        <dbReference type="ARBA" id="ARBA00022849"/>
    </source>
</evidence>
<evidence type="ECO:0000259" key="2">
    <source>
        <dbReference type="SMART" id="SM00226"/>
    </source>
</evidence>
<evidence type="ECO:0000313" key="3">
    <source>
        <dbReference type="EMBL" id="RFM23379.1"/>
    </source>
</evidence>
<keyword evidence="1" id="KW-0059">Arsenical resistance</keyword>
<dbReference type="InterPro" id="IPR036196">
    <property type="entry name" value="Ptyr_pPase_sf"/>
</dbReference>
<dbReference type="SUPFAM" id="SSF52788">
    <property type="entry name" value="Phosphotyrosine protein phosphatases I"/>
    <property type="match status" value="1"/>
</dbReference>
<dbReference type="InterPro" id="IPR023485">
    <property type="entry name" value="Ptyr_pPase"/>
</dbReference>
<feature type="domain" description="Phosphotyrosine protein phosphatase I" evidence="2">
    <location>
        <begin position="3"/>
        <end position="133"/>
    </location>
</feature>
<dbReference type="Proteomes" id="UP000266389">
    <property type="component" value="Unassembled WGS sequence"/>
</dbReference>
<evidence type="ECO:0000313" key="4">
    <source>
        <dbReference type="Proteomes" id="UP000266389"/>
    </source>
</evidence>
<dbReference type="EMBL" id="PHFL01000066">
    <property type="protein sequence ID" value="RFM23379.1"/>
    <property type="molecule type" value="Genomic_DNA"/>
</dbReference>
<dbReference type="SMART" id="SM00226">
    <property type="entry name" value="LMWPc"/>
    <property type="match status" value="1"/>
</dbReference>
<proteinExistence type="predicted"/>
<name>A0A395LXU5_9BACT</name>
<protein>
    <submittedName>
        <fullName evidence="3">Arsenate reductase ArsC</fullName>
    </submittedName>
</protein>
<dbReference type="PANTHER" id="PTHR43428">
    <property type="entry name" value="ARSENATE REDUCTASE"/>
    <property type="match status" value="1"/>
</dbReference>
<dbReference type="CDD" id="cd16345">
    <property type="entry name" value="LMWP_ArsC"/>
    <property type="match status" value="1"/>
</dbReference>
<gene>
    <name evidence="3" type="ORF">D0433_11295</name>
</gene>